<evidence type="ECO:0000313" key="2">
    <source>
        <dbReference type="Proteomes" id="UP000805193"/>
    </source>
</evidence>
<keyword evidence="2" id="KW-1185">Reference proteome</keyword>
<organism evidence="1 2">
    <name type="scientific">Ixodes persulcatus</name>
    <name type="common">Taiga tick</name>
    <dbReference type="NCBI Taxonomy" id="34615"/>
    <lineage>
        <taxon>Eukaryota</taxon>
        <taxon>Metazoa</taxon>
        <taxon>Ecdysozoa</taxon>
        <taxon>Arthropoda</taxon>
        <taxon>Chelicerata</taxon>
        <taxon>Arachnida</taxon>
        <taxon>Acari</taxon>
        <taxon>Parasitiformes</taxon>
        <taxon>Ixodida</taxon>
        <taxon>Ixodoidea</taxon>
        <taxon>Ixodidae</taxon>
        <taxon>Ixodinae</taxon>
        <taxon>Ixodes</taxon>
    </lineage>
</organism>
<comment type="caution">
    <text evidence="1">The sequence shown here is derived from an EMBL/GenBank/DDBJ whole genome shotgun (WGS) entry which is preliminary data.</text>
</comment>
<dbReference type="EMBL" id="JABSTQ010009582">
    <property type="protein sequence ID" value="KAG0427896.1"/>
    <property type="molecule type" value="Genomic_DNA"/>
</dbReference>
<sequence length="215" mass="23837">MDAQLNEFRNNGTKEKLWEEVTEAVKVMDKTGSLYRNSSAVKRNTMARSAVVPSTSAPYDADEHGGASRVYIVGGRNLGSSETCPSTQVHRRRRWENLGHTQPAPPPNTSFRQGAHCQLQTGELSPTAHPTRLNPATSLDPESQPEQQDINTAHQEHVIITLQLRNCPNPITIVNAYRRPGRKVSNPTPRLTKLVENNTDHDILLVGDFNSLNVS</sequence>
<dbReference type="Proteomes" id="UP000805193">
    <property type="component" value="Unassembled WGS sequence"/>
</dbReference>
<evidence type="ECO:0000313" key="1">
    <source>
        <dbReference type="EMBL" id="KAG0427896.1"/>
    </source>
</evidence>
<name>A0AC60Q2H1_IXOPE</name>
<proteinExistence type="predicted"/>
<protein>
    <submittedName>
        <fullName evidence="1">Uncharacterized protein</fullName>
    </submittedName>
</protein>
<accession>A0AC60Q2H1</accession>
<gene>
    <name evidence="1" type="ORF">HPB47_025071</name>
</gene>
<reference evidence="1 2" key="1">
    <citation type="journal article" date="2020" name="Cell">
        <title>Large-Scale Comparative Analyses of Tick Genomes Elucidate Their Genetic Diversity and Vector Capacities.</title>
        <authorList>
            <consortium name="Tick Genome and Microbiome Consortium (TIGMIC)"/>
            <person name="Jia N."/>
            <person name="Wang J."/>
            <person name="Shi W."/>
            <person name="Du L."/>
            <person name="Sun Y."/>
            <person name="Zhan W."/>
            <person name="Jiang J.F."/>
            <person name="Wang Q."/>
            <person name="Zhang B."/>
            <person name="Ji P."/>
            <person name="Bell-Sakyi L."/>
            <person name="Cui X.M."/>
            <person name="Yuan T.T."/>
            <person name="Jiang B.G."/>
            <person name="Yang W.F."/>
            <person name="Lam T.T."/>
            <person name="Chang Q.C."/>
            <person name="Ding S.J."/>
            <person name="Wang X.J."/>
            <person name="Zhu J.G."/>
            <person name="Ruan X.D."/>
            <person name="Zhao L."/>
            <person name="Wei J.T."/>
            <person name="Ye R.Z."/>
            <person name="Que T.C."/>
            <person name="Du C.H."/>
            <person name="Zhou Y.H."/>
            <person name="Cheng J.X."/>
            <person name="Dai P.F."/>
            <person name="Guo W.B."/>
            <person name="Han X.H."/>
            <person name="Huang E.J."/>
            <person name="Li L.F."/>
            <person name="Wei W."/>
            <person name="Gao Y.C."/>
            <person name="Liu J.Z."/>
            <person name="Shao H.Z."/>
            <person name="Wang X."/>
            <person name="Wang C.C."/>
            <person name="Yang T.C."/>
            <person name="Huo Q.B."/>
            <person name="Li W."/>
            <person name="Chen H.Y."/>
            <person name="Chen S.E."/>
            <person name="Zhou L.G."/>
            <person name="Ni X.B."/>
            <person name="Tian J.H."/>
            <person name="Sheng Y."/>
            <person name="Liu T."/>
            <person name="Pan Y.S."/>
            <person name="Xia L.Y."/>
            <person name="Li J."/>
            <person name="Zhao F."/>
            <person name="Cao W.C."/>
        </authorList>
    </citation>
    <scope>NUCLEOTIDE SEQUENCE [LARGE SCALE GENOMIC DNA]</scope>
    <source>
        <strain evidence="1">Iper-2018</strain>
    </source>
</reference>